<feature type="transmembrane region" description="Helical" evidence="1">
    <location>
        <begin position="140"/>
        <end position="166"/>
    </location>
</feature>
<feature type="transmembrane region" description="Helical" evidence="1">
    <location>
        <begin position="380"/>
        <end position="399"/>
    </location>
</feature>
<keyword evidence="1" id="KW-0812">Transmembrane</keyword>
<organism evidence="2 3">
    <name type="scientific">Dongia sedimenti</name>
    <dbReference type="NCBI Taxonomy" id="3064282"/>
    <lineage>
        <taxon>Bacteria</taxon>
        <taxon>Pseudomonadati</taxon>
        <taxon>Pseudomonadota</taxon>
        <taxon>Alphaproteobacteria</taxon>
        <taxon>Rhodospirillales</taxon>
        <taxon>Dongiaceae</taxon>
        <taxon>Dongia</taxon>
    </lineage>
</organism>
<evidence type="ECO:0000313" key="3">
    <source>
        <dbReference type="Proteomes" id="UP001230156"/>
    </source>
</evidence>
<dbReference type="EMBL" id="JAUYVI010000005">
    <property type="protein sequence ID" value="MDQ7249455.1"/>
    <property type="molecule type" value="Genomic_DNA"/>
</dbReference>
<dbReference type="Proteomes" id="UP001230156">
    <property type="component" value="Unassembled WGS sequence"/>
</dbReference>
<feature type="transmembrane region" description="Helical" evidence="1">
    <location>
        <begin position="31"/>
        <end position="47"/>
    </location>
</feature>
<reference evidence="3" key="1">
    <citation type="submission" date="2023-08" db="EMBL/GenBank/DDBJ databases">
        <title>Rhodospirillaceae gen. nov., a novel taxon isolated from the Yangtze River Yuezi River estuary sludge.</title>
        <authorList>
            <person name="Ruan L."/>
        </authorList>
    </citation>
    <scope>NUCLEOTIDE SEQUENCE [LARGE SCALE GENOMIC DNA]</scope>
    <source>
        <strain evidence="3">R-7</strain>
    </source>
</reference>
<feature type="transmembrane region" description="Helical" evidence="1">
    <location>
        <begin position="294"/>
        <end position="312"/>
    </location>
</feature>
<dbReference type="RefSeq" id="WP_379957447.1">
    <property type="nucleotide sequence ID" value="NZ_JAUYVI010000005.1"/>
</dbReference>
<keyword evidence="1" id="KW-1133">Transmembrane helix</keyword>
<evidence type="ECO:0000256" key="1">
    <source>
        <dbReference type="SAM" id="Phobius"/>
    </source>
</evidence>
<keyword evidence="1" id="KW-0472">Membrane</keyword>
<accession>A0ABU0YP04</accession>
<feature type="transmembrane region" description="Helical" evidence="1">
    <location>
        <begin position="351"/>
        <end position="368"/>
    </location>
</feature>
<sequence length="582" mass="62703">MVSAAETNPVPPSVTVEETGASPLLLTTARVAPYAIWAVVILGAFLSRPPTAPIELETLSTAWHMLQSGSAVPLLNGEIAATTPPLHSWLILAGWHIFGVTEIWPRLLSALAALAALFLSGSAAQTLWPHRATTPIFARILMAGLGGYIVTASMIAPEVIALPIQLAGFQAICMLRQNPDGVLRRAALWMLFTVCVTADLFLIGWTALLLLPPVALLAPHVRGALGDPTARPRRGWRRVRWRIATLGGTAVAAALAWLWLSAATHGRPLGLDDVLGFGAGWANASSEATRHEPWTLILTPLLLYPWIFWKTLWRALARQTRDGYGFGFRLCIMYLATATVAGIASGVQLQGMLPIGVPLALIGARLLANQAIKPKDFHAVVPGFIALMLGLFFFLMNMIPTAHMDALWRQFFGAALPIWLGGSGLASGILLFVGGYVLAQMSPSQQLSRTLQVACIPVLLISCANIEFPNSLGAFFDLKPIGSKMRELQDAGQEIAVYGPYRGEYDFYGRLSSAPKVLMTEADALAWAKTHPRGAIVTRFDGSALDLPALPYYRGVARDRWVAIWPTSTVLDTKGAVLAGTF</sequence>
<evidence type="ECO:0000313" key="2">
    <source>
        <dbReference type="EMBL" id="MDQ7249455.1"/>
    </source>
</evidence>
<proteinExistence type="predicted"/>
<protein>
    <recommendedName>
        <fullName evidence="4">Glycosyltransferase RgtA/B/C/D-like domain-containing protein</fullName>
    </recommendedName>
</protein>
<gene>
    <name evidence="2" type="ORF">Q8A70_17335</name>
</gene>
<evidence type="ECO:0008006" key="4">
    <source>
        <dbReference type="Google" id="ProtNLM"/>
    </source>
</evidence>
<feature type="transmembrane region" description="Helical" evidence="1">
    <location>
        <begin position="324"/>
        <end position="345"/>
    </location>
</feature>
<feature type="transmembrane region" description="Helical" evidence="1">
    <location>
        <begin position="239"/>
        <end position="260"/>
    </location>
</feature>
<name>A0ABU0YP04_9PROT</name>
<comment type="caution">
    <text evidence="2">The sequence shown here is derived from an EMBL/GenBank/DDBJ whole genome shotgun (WGS) entry which is preliminary data.</text>
</comment>
<feature type="transmembrane region" description="Helical" evidence="1">
    <location>
        <begin position="411"/>
        <end position="439"/>
    </location>
</feature>
<feature type="transmembrane region" description="Helical" evidence="1">
    <location>
        <begin position="186"/>
        <end position="218"/>
    </location>
</feature>
<keyword evidence="3" id="KW-1185">Reference proteome</keyword>